<dbReference type="SUPFAM" id="SSF75011">
    <property type="entry name" value="3-carboxy-cis,cis-mucoante lactonizing enzyme"/>
    <property type="match status" value="1"/>
</dbReference>
<dbReference type="InterPro" id="IPR044060">
    <property type="entry name" value="Bacterial_rp_domain"/>
</dbReference>
<protein>
    <recommendedName>
        <fullName evidence="2">Bacterial repeat domain-containing protein</fullName>
    </recommendedName>
</protein>
<gene>
    <name evidence="3" type="ORF">QE109_16385</name>
</gene>
<dbReference type="Pfam" id="PF18998">
    <property type="entry name" value="Flg_new_2"/>
    <property type="match status" value="1"/>
</dbReference>
<dbReference type="Proteomes" id="UP001158045">
    <property type="component" value="Unassembled WGS sequence"/>
</dbReference>
<proteinExistence type="predicted"/>
<keyword evidence="1" id="KW-0732">Signal</keyword>
<dbReference type="RefSeq" id="WP_281095635.1">
    <property type="nucleotide sequence ID" value="NZ_JARYZI010000016.1"/>
</dbReference>
<evidence type="ECO:0000259" key="2">
    <source>
        <dbReference type="Pfam" id="PF18998"/>
    </source>
</evidence>
<comment type="caution">
    <text evidence="3">The sequence shown here is derived from an EMBL/GenBank/DDBJ whole genome shotgun (WGS) entry which is preliminary data.</text>
</comment>
<dbReference type="EMBL" id="JARYZI010000016">
    <property type="protein sequence ID" value="MDH8679738.1"/>
    <property type="molecule type" value="Genomic_DNA"/>
</dbReference>
<sequence>MRKSKILMYMFLLIFISSTIGCDNNMARTNLTQSVESSAVSDEIPEVLTEAVTYEIKTKGSLKDGGITTGDGIYQEGEFATIEAMTSENYQFVSWSLGGEVVSTDPIYKFLVKENQQLTARFEIAKLMNDQLYEAISNEITNYEIIVNVIDDSNADLLLKNKTTDETKKLLTLTDCVSEHYHFKESHNGNIYLIRRIGDIDTEYWTDELWRYSLDNTVTKLFTMKGLDFRVSPNEAFIAAQEYTNRLIILDANGQILKDYTNEDLTDVEFNESTFTELLKWSDDSSTMWGCLSTPIPLYLFEIQTSNWEVMGYDLTVLPVGDEHDLNPNSQLYVFSNLPMIVDVYSMNELEASKKELNLYLYNLEIKELKILDTSVAKSFKPVWIGLDTIEYDDPESDNRIKFTVNYH</sequence>
<feature type="signal peptide" evidence="1">
    <location>
        <begin position="1"/>
        <end position="22"/>
    </location>
</feature>
<evidence type="ECO:0000256" key="1">
    <source>
        <dbReference type="SAM" id="SignalP"/>
    </source>
</evidence>
<evidence type="ECO:0000313" key="4">
    <source>
        <dbReference type="Proteomes" id="UP001158045"/>
    </source>
</evidence>
<keyword evidence="4" id="KW-1185">Reference proteome</keyword>
<evidence type="ECO:0000313" key="3">
    <source>
        <dbReference type="EMBL" id="MDH8679738.1"/>
    </source>
</evidence>
<reference evidence="3 4" key="1">
    <citation type="submission" date="2023-04" db="EMBL/GenBank/DDBJ databases">
        <title>Fusibacter bizertensis strain WBS, isolated from littoral bottom sediments of the Arctic seas - biochemical and genomic analysis.</title>
        <authorList>
            <person name="Brioukhanov A.L."/>
        </authorList>
    </citation>
    <scope>NUCLEOTIDE SEQUENCE [LARGE SCALE GENOMIC DNA]</scope>
    <source>
        <strain evidence="3 4">WBS</strain>
    </source>
</reference>
<name>A0ABT6NHC4_9FIRM</name>
<feature type="chain" id="PRO_5047452570" description="Bacterial repeat domain-containing protein" evidence="1">
    <location>
        <begin position="23"/>
        <end position="408"/>
    </location>
</feature>
<accession>A0ABT6NHC4</accession>
<feature type="domain" description="Bacterial repeat" evidence="2">
    <location>
        <begin position="65"/>
        <end position="124"/>
    </location>
</feature>
<organism evidence="3 4">
    <name type="scientific">Fusibacter bizertensis</name>
    <dbReference type="NCBI Taxonomy" id="1488331"/>
    <lineage>
        <taxon>Bacteria</taxon>
        <taxon>Bacillati</taxon>
        <taxon>Bacillota</taxon>
        <taxon>Clostridia</taxon>
        <taxon>Eubacteriales</taxon>
        <taxon>Eubacteriales Family XII. Incertae Sedis</taxon>
        <taxon>Fusibacter</taxon>
    </lineage>
</organism>
<dbReference type="PROSITE" id="PS51257">
    <property type="entry name" value="PROKAR_LIPOPROTEIN"/>
    <property type="match status" value="1"/>
</dbReference>